<gene>
    <name evidence="2" type="ORF">NEOLI_004005</name>
</gene>
<keyword evidence="1" id="KW-1133">Transmembrane helix</keyword>
<sequence length="169" mass="17892">MMNSPLHNKNSKIHRLSEPEYTTLRFGLPSSIYILLLSTAGASWGFALGGISGAGKSALQYRAENAHRMPRTNQEWVMLGAIKSGARYAGKIGFITGCFGATEVVIDKTRGTVDAFTTMLAGLSTALAFSLASTLAGQTATKNRSNVTAVDSAGGKSWNRAWACSWSGP</sequence>
<proteinExistence type="predicted"/>
<dbReference type="AlphaFoldDB" id="A0A1U7LPF6"/>
<evidence type="ECO:0000313" key="2">
    <source>
        <dbReference type="EMBL" id="OLL24519.1"/>
    </source>
</evidence>
<protein>
    <submittedName>
        <fullName evidence="2">Uncharacterized protein</fullName>
    </submittedName>
</protein>
<keyword evidence="1" id="KW-0812">Transmembrane</keyword>
<dbReference type="PANTHER" id="PTHR37852:SF1">
    <property type="entry name" value="HIG1 DOMAIN-CONTAINING PROTEIN"/>
    <property type="match status" value="1"/>
</dbReference>
<dbReference type="EMBL" id="LXFE01000753">
    <property type="protein sequence ID" value="OLL24519.1"/>
    <property type="molecule type" value="Genomic_DNA"/>
</dbReference>
<evidence type="ECO:0000256" key="1">
    <source>
        <dbReference type="SAM" id="Phobius"/>
    </source>
</evidence>
<keyword evidence="1" id="KW-0472">Membrane</keyword>
<name>A0A1U7LPF6_NEOID</name>
<dbReference type="OrthoDB" id="5584028at2759"/>
<dbReference type="Pfam" id="PF02466">
    <property type="entry name" value="Tim17"/>
    <property type="match status" value="1"/>
</dbReference>
<dbReference type="STRING" id="1198029.A0A1U7LPF6"/>
<dbReference type="Proteomes" id="UP000186594">
    <property type="component" value="Unassembled WGS sequence"/>
</dbReference>
<feature type="transmembrane region" description="Helical" evidence="1">
    <location>
        <begin position="32"/>
        <end position="52"/>
    </location>
</feature>
<evidence type="ECO:0000313" key="3">
    <source>
        <dbReference type="Proteomes" id="UP000186594"/>
    </source>
</evidence>
<organism evidence="2 3">
    <name type="scientific">Neolecta irregularis (strain DAH-3)</name>
    <dbReference type="NCBI Taxonomy" id="1198029"/>
    <lineage>
        <taxon>Eukaryota</taxon>
        <taxon>Fungi</taxon>
        <taxon>Dikarya</taxon>
        <taxon>Ascomycota</taxon>
        <taxon>Taphrinomycotina</taxon>
        <taxon>Neolectales</taxon>
        <taxon>Neolectaceae</taxon>
        <taxon>Neolecta</taxon>
    </lineage>
</organism>
<comment type="caution">
    <text evidence="2">The sequence shown here is derived from an EMBL/GenBank/DDBJ whole genome shotgun (WGS) entry which is preliminary data.</text>
</comment>
<reference evidence="2 3" key="1">
    <citation type="submission" date="2016-04" db="EMBL/GenBank/DDBJ databases">
        <title>Evolutionary innovation and constraint leading to complex multicellularity in the Ascomycota.</title>
        <authorList>
            <person name="Cisse O."/>
            <person name="Nguyen A."/>
            <person name="Hewitt D.A."/>
            <person name="Jedd G."/>
            <person name="Stajich J.E."/>
        </authorList>
    </citation>
    <scope>NUCLEOTIDE SEQUENCE [LARGE SCALE GENOMIC DNA]</scope>
    <source>
        <strain evidence="2 3">DAH-3</strain>
    </source>
</reference>
<keyword evidence="3" id="KW-1185">Reference proteome</keyword>
<dbReference type="PANTHER" id="PTHR37852">
    <property type="entry name" value="YALI0B21208P"/>
    <property type="match status" value="1"/>
</dbReference>
<accession>A0A1U7LPF6</accession>